<gene>
    <name evidence="6" type="ORF">SAMN05444339_1453</name>
</gene>
<sequence length="103" mass="10376">MNFADFFLLSGSGLVAGAVNALAGGGTIFTFSALVAVGLPAVTANATSAVSVLPGQIASTTAYRREIAVAFHRLLPFSIISAIGGIAGSFLLLNTDESAFRAL</sequence>
<comment type="subcellular location">
    <subcellularLocation>
        <location evidence="5">Cell membrane</location>
        <topology evidence="5">Multi-pass membrane protein</topology>
    </subcellularLocation>
    <subcellularLocation>
        <location evidence="1">Membrane</location>
        <topology evidence="1">Multi-pass membrane protein</topology>
    </subcellularLocation>
</comment>
<evidence type="ECO:0000313" key="6">
    <source>
        <dbReference type="EMBL" id="SHG00549.1"/>
    </source>
</evidence>
<dbReference type="RefSeq" id="WP_143155575.1">
    <property type="nucleotide sequence ID" value="NZ_FQUE01000045.1"/>
</dbReference>
<dbReference type="Pfam" id="PF01925">
    <property type="entry name" value="TauE"/>
    <property type="match status" value="1"/>
</dbReference>
<dbReference type="InterPro" id="IPR002781">
    <property type="entry name" value="TM_pro_TauE-like"/>
</dbReference>
<evidence type="ECO:0000256" key="2">
    <source>
        <dbReference type="ARBA" id="ARBA00022692"/>
    </source>
</evidence>
<dbReference type="AlphaFoldDB" id="A0A1M5GA11"/>
<dbReference type="Proteomes" id="UP000183987">
    <property type="component" value="Unassembled WGS sequence"/>
</dbReference>
<organism evidence="6 7">
    <name type="scientific">Loktanella atrilutea</name>
    <dbReference type="NCBI Taxonomy" id="366533"/>
    <lineage>
        <taxon>Bacteria</taxon>
        <taxon>Pseudomonadati</taxon>
        <taxon>Pseudomonadota</taxon>
        <taxon>Alphaproteobacteria</taxon>
        <taxon>Rhodobacterales</taxon>
        <taxon>Roseobacteraceae</taxon>
        <taxon>Loktanella</taxon>
    </lineage>
</organism>
<proteinExistence type="inferred from homology"/>
<evidence type="ECO:0000256" key="3">
    <source>
        <dbReference type="ARBA" id="ARBA00022989"/>
    </source>
</evidence>
<comment type="similarity">
    <text evidence="5">Belongs to the 4-toluene sulfonate uptake permease (TSUP) (TC 2.A.102) family.</text>
</comment>
<keyword evidence="5" id="KW-1003">Cell membrane</keyword>
<evidence type="ECO:0000256" key="5">
    <source>
        <dbReference type="RuleBase" id="RU363041"/>
    </source>
</evidence>
<reference evidence="7" key="1">
    <citation type="submission" date="2016-11" db="EMBL/GenBank/DDBJ databases">
        <authorList>
            <person name="Varghese N."/>
            <person name="Submissions S."/>
        </authorList>
    </citation>
    <scope>NUCLEOTIDE SEQUENCE [LARGE SCALE GENOMIC DNA]</scope>
    <source>
        <strain evidence="7">DSM 29326</strain>
    </source>
</reference>
<keyword evidence="7" id="KW-1185">Reference proteome</keyword>
<dbReference type="EMBL" id="FQUE01000045">
    <property type="protein sequence ID" value="SHG00549.1"/>
    <property type="molecule type" value="Genomic_DNA"/>
</dbReference>
<protein>
    <recommendedName>
        <fullName evidence="5">Probable membrane transporter protein</fullName>
    </recommendedName>
</protein>
<evidence type="ECO:0000313" key="7">
    <source>
        <dbReference type="Proteomes" id="UP000183987"/>
    </source>
</evidence>
<keyword evidence="4 5" id="KW-0472">Membrane</keyword>
<keyword evidence="2 5" id="KW-0812">Transmembrane</keyword>
<accession>A0A1M5GA11</accession>
<feature type="transmembrane region" description="Helical" evidence="5">
    <location>
        <begin position="74"/>
        <end position="93"/>
    </location>
</feature>
<name>A0A1M5GA11_LOKAT</name>
<evidence type="ECO:0000256" key="1">
    <source>
        <dbReference type="ARBA" id="ARBA00004141"/>
    </source>
</evidence>
<feature type="non-terminal residue" evidence="6">
    <location>
        <position position="103"/>
    </location>
</feature>
<evidence type="ECO:0000256" key="4">
    <source>
        <dbReference type="ARBA" id="ARBA00023136"/>
    </source>
</evidence>
<keyword evidence="3 5" id="KW-1133">Transmembrane helix</keyword>
<dbReference type="GO" id="GO:0005886">
    <property type="term" value="C:plasma membrane"/>
    <property type="evidence" value="ECO:0007669"/>
    <property type="project" value="UniProtKB-SubCell"/>
</dbReference>